<organism evidence="7 8">
    <name type="scientific">Cyclobacterium marinum (strain ATCC 25205 / DSM 745 / LMG 13164 / NCIMB 1802)</name>
    <name type="common">Flectobacillus marinus</name>
    <dbReference type="NCBI Taxonomy" id="880070"/>
    <lineage>
        <taxon>Bacteria</taxon>
        <taxon>Pseudomonadati</taxon>
        <taxon>Bacteroidota</taxon>
        <taxon>Cytophagia</taxon>
        <taxon>Cytophagales</taxon>
        <taxon>Cyclobacteriaceae</taxon>
        <taxon>Cyclobacterium</taxon>
    </lineage>
</organism>
<feature type="transmembrane region" description="Helical" evidence="6">
    <location>
        <begin position="80"/>
        <end position="97"/>
    </location>
</feature>
<dbReference type="Pfam" id="PF03706">
    <property type="entry name" value="LPG_synthase_TM"/>
    <property type="match status" value="2"/>
</dbReference>
<evidence type="ECO:0000256" key="4">
    <source>
        <dbReference type="ARBA" id="ARBA00022989"/>
    </source>
</evidence>
<dbReference type="STRING" id="880070.Cycma_2933"/>
<evidence type="ECO:0008006" key="9">
    <source>
        <dbReference type="Google" id="ProtNLM"/>
    </source>
</evidence>
<dbReference type="KEGG" id="cmr:Cycma_2933"/>
<dbReference type="PANTHER" id="PTHR40277">
    <property type="entry name" value="BLL5419 PROTEIN"/>
    <property type="match status" value="1"/>
</dbReference>
<dbReference type="NCBIfam" id="TIGR00374">
    <property type="entry name" value="flippase-like domain"/>
    <property type="match status" value="2"/>
</dbReference>
<protein>
    <recommendedName>
        <fullName evidence="9">Lysylphosphatidylglycerol synthetase/UPF0104</fullName>
    </recommendedName>
</protein>
<feature type="transmembrane region" description="Helical" evidence="6">
    <location>
        <begin position="256"/>
        <end position="278"/>
    </location>
</feature>
<feature type="transmembrane region" description="Helical" evidence="6">
    <location>
        <begin position="216"/>
        <end position="236"/>
    </location>
</feature>
<dbReference type="GO" id="GO:0005886">
    <property type="term" value="C:plasma membrane"/>
    <property type="evidence" value="ECO:0007669"/>
    <property type="project" value="UniProtKB-SubCell"/>
</dbReference>
<dbReference type="EMBL" id="CP002955">
    <property type="protein sequence ID" value="AEL26668.1"/>
    <property type="molecule type" value="Genomic_DNA"/>
</dbReference>
<evidence type="ECO:0000313" key="8">
    <source>
        <dbReference type="Proteomes" id="UP000001635"/>
    </source>
</evidence>
<dbReference type="PANTHER" id="PTHR40277:SF1">
    <property type="entry name" value="BLL5419 PROTEIN"/>
    <property type="match status" value="1"/>
</dbReference>
<keyword evidence="8" id="KW-1185">Reference proteome</keyword>
<evidence type="ECO:0000256" key="3">
    <source>
        <dbReference type="ARBA" id="ARBA00022692"/>
    </source>
</evidence>
<dbReference type="eggNOG" id="COG0392">
    <property type="taxonomic scope" value="Bacteria"/>
</dbReference>
<dbReference type="HOGENOM" id="CLU_048072_2_2_10"/>
<keyword evidence="4 6" id="KW-1133">Transmembrane helix</keyword>
<accession>G0J402</accession>
<evidence type="ECO:0000256" key="5">
    <source>
        <dbReference type="ARBA" id="ARBA00023136"/>
    </source>
</evidence>
<keyword evidence="3 6" id="KW-0812">Transmembrane</keyword>
<feature type="transmembrane region" description="Helical" evidence="6">
    <location>
        <begin position="153"/>
        <end position="175"/>
    </location>
</feature>
<feature type="transmembrane region" description="Helical" evidence="6">
    <location>
        <begin position="40"/>
        <end position="59"/>
    </location>
</feature>
<gene>
    <name evidence="7" type="ordered locus">Cycma_2933</name>
</gene>
<dbReference type="OrthoDB" id="1123508at2"/>
<evidence type="ECO:0000256" key="2">
    <source>
        <dbReference type="ARBA" id="ARBA00022475"/>
    </source>
</evidence>
<evidence type="ECO:0000256" key="6">
    <source>
        <dbReference type="SAM" id="Phobius"/>
    </source>
</evidence>
<keyword evidence="5 6" id="KW-0472">Membrane</keyword>
<reference evidence="8" key="1">
    <citation type="submission" date="2011-07" db="EMBL/GenBank/DDBJ databases">
        <title>The complete genome of Cyclobacterium marinum DSM 745.</title>
        <authorList>
            <person name="Lucas S."/>
            <person name="Han J."/>
            <person name="Lapidus A."/>
            <person name="Bruce D."/>
            <person name="Goodwin L."/>
            <person name="Pitluck S."/>
            <person name="Peters L."/>
            <person name="Kyrpides N."/>
            <person name="Mavromatis K."/>
            <person name="Ivanova N."/>
            <person name="Ovchinnikova G."/>
            <person name="Chertkov O."/>
            <person name="Detter J.C."/>
            <person name="Tapia R."/>
            <person name="Han C."/>
            <person name="Land M."/>
            <person name="Hauser L."/>
            <person name="Markowitz V."/>
            <person name="Cheng J.-F."/>
            <person name="Hugenholtz P."/>
            <person name="Woyke T."/>
            <person name="Wu D."/>
            <person name="Tindall B."/>
            <person name="Schuetze A."/>
            <person name="Brambilla E."/>
            <person name="Klenk H.-P."/>
            <person name="Eisen J.A."/>
        </authorList>
    </citation>
    <scope>NUCLEOTIDE SEQUENCE [LARGE SCALE GENOMIC DNA]</scope>
    <source>
        <strain evidence="8">ATCC 25205 / DSM 745 / LMG 13164 / NCIMB 1802</strain>
    </source>
</reference>
<dbReference type="RefSeq" id="WP_014020959.1">
    <property type="nucleotide sequence ID" value="NC_015914.1"/>
</dbReference>
<dbReference type="Proteomes" id="UP000001635">
    <property type="component" value="Chromosome"/>
</dbReference>
<proteinExistence type="predicted"/>
<feature type="transmembrane region" description="Helical" evidence="6">
    <location>
        <begin position="187"/>
        <end position="204"/>
    </location>
</feature>
<comment type="subcellular location">
    <subcellularLocation>
        <location evidence="1">Cell membrane</location>
        <topology evidence="1">Multi-pass membrane protein</topology>
    </subcellularLocation>
</comment>
<keyword evidence="2" id="KW-1003">Cell membrane</keyword>
<sequence length="282" mass="32069">MIKKRLKFFLKILLTSLALYLVFSKIDTKTTWKVIQTSDIGWIFLAWIFFVASKLFSAIRLNIYFRDIGLRLPEIKNIKLYLIGMFYNLFLPGGIGGDGYKVYLLNKVHKTPVKQLINAALLDRGNGLAVLLWLMFCLMLFLNLPWDFPISMYWLGILGIVFIPIGFYLVMLLFFKQFMGSVPSTTGFSFLNQLLQLCSAYFILISMGVGDQYIPYLFVFLVSSTVSVLPLTIGGVGARELVFVLAHDYVGIDQNVAVAFSLLFFLISMLTSLFGLFFKHEG</sequence>
<evidence type="ECO:0000313" key="7">
    <source>
        <dbReference type="EMBL" id="AEL26668.1"/>
    </source>
</evidence>
<evidence type="ECO:0000256" key="1">
    <source>
        <dbReference type="ARBA" id="ARBA00004651"/>
    </source>
</evidence>
<dbReference type="InterPro" id="IPR022791">
    <property type="entry name" value="L-PG_synthase/AglD"/>
</dbReference>
<dbReference type="AlphaFoldDB" id="G0J402"/>
<name>G0J402_CYCMS</name>
<feature type="transmembrane region" description="Helical" evidence="6">
    <location>
        <begin position="128"/>
        <end position="146"/>
    </location>
</feature>